<proteinExistence type="predicted"/>
<protein>
    <submittedName>
        <fullName evidence="2">Uncharacterized protein</fullName>
    </submittedName>
</protein>
<accession>A0A4D6LCG7</accession>
<feature type="compositionally biased region" description="Polar residues" evidence="1">
    <location>
        <begin position="100"/>
        <end position="109"/>
    </location>
</feature>
<dbReference type="Proteomes" id="UP000501690">
    <property type="component" value="Linkage Group LG3"/>
</dbReference>
<name>A0A4D6LCG7_VIGUN</name>
<organism evidence="2 3">
    <name type="scientific">Vigna unguiculata</name>
    <name type="common">Cowpea</name>
    <dbReference type="NCBI Taxonomy" id="3917"/>
    <lineage>
        <taxon>Eukaryota</taxon>
        <taxon>Viridiplantae</taxon>
        <taxon>Streptophyta</taxon>
        <taxon>Embryophyta</taxon>
        <taxon>Tracheophyta</taxon>
        <taxon>Spermatophyta</taxon>
        <taxon>Magnoliopsida</taxon>
        <taxon>eudicotyledons</taxon>
        <taxon>Gunneridae</taxon>
        <taxon>Pentapetalae</taxon>
        <taxon>rosids</taxon>
        <taxon>fabids</taxon>
        <taxon>Fabales</taxon>
        <taxon>Fabaceae</taxon>
        <taxon>Papilionoideae</taxon>
        <taxon>50 kb inversion clade</taxon>
        <taxon>NPAAA clade</taxon>
        <taxon>indigoferoid/millettioid clade</taxon>
        <taxon>Phaseoleae</taxon>
        <taxon>Vigna</taxon>
    </lineage>
</organism>
<sequence>MVSKQILAYAGYFALKKKVVEVQAGVDASAGPGSGDAYAGLGASYGADAGAGAGCGDADAGTGPGCGVDAGAHCGAAASAVAHPKDEVGLHPSDEAVGKNPSQRMRASS</sequence>
<gene>
    <name evidence="2" type="ORF">DEO72_LG3g691</name>
</gene>
<evidence type="ECO:0000313" key="3">
    <source>
        <dbReference type="Proteomes" id="UP000501690"/>
    </source>
</evidence>
<dbReference type="AlphaFoldDB" id="A0A4D6LCG7"/>
<keyword evidence="3" id="KW-1185">Reference proteome</keyword>
<dbReference type="EMBL" id="CP039347">
    <property type="protein sequence ID" value="QCD86170.1"/>
    <property type="molecule type" value="Genomic_DNA"/>
</dbReference>
<evidence type="ECO:0000256" key="1">
    <source>
        <dbReference type="SAM" id="MobiDB-lite"/>
    </source>
</evidence>
<evidence type="ECO:0000313" key="2">
    <source>
        <dbReference type="EMBL" id="QCD86170.1"/>
    </source>
</evidence>
<feature type="compositionally biased region" description="Basic and acidic residues" evidence="1">
    <location>
        <begin position="85"/>
        <end position="97"/>
    </location>
</feature>
<reference evidence="2 3" key="1">
    <citation type="submission" date="2019-04" db="EMBL/GenBank/DDBJ databases">
        <title>An improved genome assembly and genetic linkage map for asparagus bean, Vigna unguiculata ssp. sesquipedialis.</title>
        <authorList>
            <person name="Xia Q."/>
            <person name="Zhang R."/>
            <person name="Dong Y."/>
        </authorList>
    </citation>
    <scope>NUCLEOTIDE SEQUENCE [LARGE SCALE GENOMIC DNA]</scope>
    <source>
        <tissue evidence="2">Leaf</tissue>
    </source>
</reference>
<feature type="region of interest" description="Disordered" evidence="1">
    <location>
        <begin position="85"/>
        <end position="109"/>
    </location>
</feature>